<gene>
    <name evidence="2" type="ORF">MSEO_26730</name>
</gene>
<keyword evidence="1" id="KW-0472">Membrane</keyword>
<evidence type="ECO:0000256" key="1">
    <source>
        <dbReference type="SAM" id="Phobius"/>
    </source>
</evidence>
<keyword evidence="1" id="KW-0812">Transmembrane</keyword>
<reference evidence="2 3" key="1">
    <citation type="journal article" date="2019" name="Emerg. Microbes Infect.">
        <title>Comprehensive subspecies identification of 175 nontuberculous mycobacteria species based on 7547 genomic profiles.</title>
        <authorList>
            <person name="Matsumoto Y."/>
            <person name="Kinjo T."/>
            <person name="Motooka D."/>
            <person name="Nabeya D."/>
            <person name="Jung N."/>
            <person name="Uechi K."/>
            <person name="Horii T."/>
            <person name="Iida T."/>
            <person name="Fujita J."/>
            <person name="Nakamura S."/>
        </authorList>
    </citation>
    <scope>NUCLEOTIDE SEQUENCE [LARGE SCALE GENOMIC DNA]</scope>
    <source>
        <strain evidence="2 3">JCM 16018</strain>
    </source>
</reference>
<feature type="transmembrane region" description="Helical" evidence="1">
    <location>
        <begin position="62"/>
        <end position="79"/>
    </location>
</feature>
<feature type="transmembrane region" description="Helical" evidence="1">
    <location>
        <begin position="86"/>
        <end position="111"/>
    </location>
</feature>
<proteinExistence type="predicted"/>
<accession>A0A7I7P120</accession>
<protein>
    <submittedName>
        <fullName evidence="2">Uncharacterized protein</fullName>
    </submittedName>
</protein>
<evidence type="ECO:0000313" key="3">
    <source>
        <dbReference type="Proteomes" id="UP000466632"/>
    </source>
</evidence>
<feature type="transmembrane region" description="Helical" evidence="1">
    <location>
        <begin position="7"/>
        <end position="26"/>
    </location>
</feature>
<sequence length="176" mass="18041">MRAKAIDIVAVVAAIASAGLTLLPWIDVSPLGLPMRWNGLGIYIGEHGEHYGALFTGLVNGTPGWVVLIASIAAGGALLGASRVRVLGLVACGCAVVAFLSAVLCLVYPAVLAGDAKPELGISVVPDREVLNSWALIAEAASTGVLVVCAAITATRSTFRHPEKSMAEETTRTPPS</sequence>
<evidence type="ECO:0000313" key="2">
    <source>
        <dbReference type="EMBL" id="BBY02174.1"/>
    </source>
</evidence>
<organism evidence="2 3">
    <name type="scientific">Mycobacterium seoulense</name>
    <dbReference type="NCBI Taxonomy" id="386911"/>
    <lineage>
        <taxon>Bacteria</taxon>
        <taxon>Bacillati</taxon>
        <taxon>Actinomycetota</taxon>
        <taxon>Actinomycetes</taxon>
        <taxon>Mycobacteriales</taxon>
        <taxon>Mycobacteriaceae</taxon>
        <taxon>Mycobacterium</taxon>
    </lineage>
</organism>
<dbReference type="AlphaFoldDB" id="A0A7I7P120"/>
<name>A0A7I7P120_9MYCO</name>
<dbReference type="KEGG" id="mseo:MSEO_26730"/>
<keyword evidence="1" id="KW-1133">Transmembrane helix</keyword>
<dbReference type="Proteomes" id="UP000466632">
    <property type="component" value="Chromosome"/>
</dbReference>
<feature type="transmembrane region" description="Helical" evidence="1">
    <location>
        <begin position="131"/>
        <end position="154"/>
    </location>
</feature>
<dbReference type="EMBL" id="AP022582">
    <property type="protein sequence ID" value="BBY02174.1"/>
    <property type="molecule type" value="Genomic_DNA"/>
</dbReference>
<keyword evidence="3" id="KW-1185">Reference proteome</keyword>